<dbReference type="AlphaFoldDB" id="A0A2K1YDE1"/>
<gene>
    <name evidence="1" type="ORF">POPTR_012G142100</name>
</gene>
<protein>
    <submittedName>
        <fullName evidence="1">Uncharacterized protein</fullName>
    </submittedName>
</protein>
<organism evidence="1 2">
    <name type="scientific">Populus trichocarpa</name>
    <name type="common">Western balsam poplar</name>
    <name type="synonym">Populus balsamifera subsp. trichocarpa</name>
    <dbReference type="NCBI Taxonomy" id="3694"/>
    <lineage>
        <taxon>Eukaryota</taxon>
        <taxon>Viridiplantae</taxon>
        <taxon>Streptophyta</taxon>
        <taxon>Embryophyta</taxon>
        <taxon>Tracheophyta</taxon>
        <taxon>Spermatophyta</taxon>
        <taxon>Magnoliopsida</taxon>
        <taxon>eudicotyledons</taxon>
        <taxon>Gunneridae</taxon>
        <taxon>Pentapetalae</taxon>
        <taxon>rosids</taxon>
        <taxon>fabids</taxon>
        <taxon>Malpighiales</taxon>
        <taxon>Salicaceae</taxon>
        <taxon>Saliceae</taxon>
        <taxon>Populus</taxon>
    </lineage>
</organism>
<evidence type="ECO:0000313" key="2">
    <source>
        <dbReference type="Proteomes" id="UP000006729"/>
    </source>
</evidence>
<sequence>MGARLFEKLSAMQVTLFKIKPLCGPGVPFSRLISPENTFEAKKLGNETDAKNSNDGCSPKDLLGLLLQVHRKCRLSSSWWPRDHSIGSIDHGHCCFNSGYASRVVIKTD</sequence>
<name>A0A2K1YDE1_POPTR</name>
<proteinExistence type="predicted"/>
<keyword evidence="2" id="KW-1185">Reference proteome</keyword>
<dbReference type="EMBL" id="CM009301">
    <property type="protein sequence ID" value="PNT11057.1"/>
    <property type="molecule type" value="Genomic_DNA"/>
</dbReference>
<dbReference type="Proteomes" id="UP000006729">
    <property type="component" value="Chromosome 12"/>
</dbReference>
<evidence type="ECO:0000313" key="1">
    <source>
        <dbReference type="EMBL" id="PNT11057.1"/>
    </source>
</evidence>
<reference evidence="1 2" key="1">
    <citation type="journal article" date="2006" name="Science">
        <title>The genome of black cottonwood, Populus trichocarpa (Torr. &amp; Gray).</title>
        <authorList>
            <person name="Tuskan G.A."/>
            <person name="Difazio S."/>
            <person name="Jansson S."/>
            <person name="Bohlmann J."/>
            <person name="Grigoriev I."/>
            <person name="Hellsten U."/>
            <person name="Putnam N."/>
            <person name="Ralph S."/>
            <person name="Rombauts S."/>
            <person name="Salamov A."/>
            <person name="Schein J."/>
            <person name="Sterck L."/>
            <person name="Aerts A."/>
            <person name="Bhalerao R.R."/>
            <person name="Bhalerao R.P."/>
            <person name="Blaudez D."/>
            <person name="Boerjan W."/>
            <person name="Brun A."/>
            <person name="Brunner A."/>
            <person name="Busov V."/>
            <person name="Campbell M."/>
            <person name="Carlson J."/>
            <person name="Chalot M."/>
            <person name="Chapman J."/>
            <person name="Chen G.L."/>
            <person name="Cooper D."/>
            <person name="Coutinho P.M."/>
            <person name="Couturier J."/>
            <person name="Covert S."/>
            <person name="Cronk Q."/>
            <person name="Cunningham R."/>
            <person name="Davis J."/>
            <person name="Degroeve S."/>
            <person name="Dejardin A."/>
            <person name="Depamphilis C."/>
            <person name="Detter J."/>
            <person name="Dirks B."/>
            <person name="Dubchak I."/>
            <person name="Duplessis S."/>
            <person name="Ehlting J."/>
            <person name="Ellis B."/>
            <person name="Gendler K."/>
            <person name="Goodstein D."/>
            <person name="Gribskov M."/>
            <person name="Grimwood J."/>
            <person name="Groover A."/>
            <person name="Gunter L."/>
            <person name="Hamberger B."/>
            <person name="Heinze B."/>
            <person name="Helariutta Y."/>
            <person name="Henrissat B."/>
            <person name="Holligan D."/>
            <person name="Holt R."/>
            <person name="Huang W."/>
            <person name="Islam-Faridi N."/>
            <person name="Jones S."/>
            <person name="Jones-Rhoades M."/>
            <person name="Jorgensen R."/>
            <person name="Joshi C."/>
            <person name="Kangasjarvi J."/>
            <person name="Karlsson J."/>
            <person name="Kelleher C."/>
            <person name="Kirkpatrick R."/>
            <person name="Kirst M."/>
            <person name="Kohler A."/>
            <person name="Kalluri U."/>
            <person name="Larimer F."/>
            <person name="Leebens-Mack J."/>
            <person name="Leple J.C."/>
            <person name="Locascio P."/>
            <person name="Lou Y."/>
            <person name="Lucas S."/>
            <person name="Martin F."/>
            <person name="Montanini B."/>
            <person name="Napoli C."/>
            <person name="Nelson D.R."/>
            <person name="Nelson C."/>
            <person name="Nieminen K."/>
            <person name="Nilsson O."/>
            <person name="Pereda V."/>
            <person name="Peter G."/>
            <person name="Philippe R."/>
            <person name="Pilate G."/>
            <person name="Poliakov A."/>
            <person name="Razumovskaya J."/>
            <person name="Richardson P."/>
            <person name="Rinaldi C."/>
            <person name="Ritland K."/>
            <person name="Rouze P."/>
            <person name="Ryaboy D."/>
            <person name="Schmutz J."/>
            <person name="Schrader J."/>
            <person name="Segerman B."/>
            <person name="Shin H."/>
            <person name="Siddiqui A."/>
            <person name="Sterky F."/>
            <person name="Terry A."/>
            <person name="Tsai C.J."/>
            <person name="Uberbacher E."/>
            <person name="Unneberg P."/>
            <person name="Vahala J."/>
            <person name="Wall K."/>
            <person name="Wessler S."/>
            <person name="Yang G."/>
            <person name="Yin T."/>
            <person name="Douglas C."/>
            <person name="Marra M."/>
            <person name="Sandberg G."/>
            <person name="Van de Peer Y."/>
            <person name="Rokhsar D."/>
        </authorList>
    </citation>
    <scope>NUCLEOTIDE SEQUENCE [LARGE SCALE GENOMIC DNA]</scope>
    <source>
        <strain evidence="2">cv. Nisqually</strain>
    </source>
</reference>
<dbReference type="InParanoid" id="A0A2K1YDE1"/>
<accession>A0A2K1YDE1</accession>